<dbReference type="EMBL" id="BBPA01000053">
    <property type="protein sequence ID" value="GAL94083.1"/>
    <property type="molecule type" value="Genomic_DNA"/>
</dbReference>
<protein>
    <submittedName>
        <fullName evidence="1">Uncharacterized protein</fullName>
    </submittedName>
</protein>
<accession>A0A0A1VX79</accession>
<gene>
    <name evidence="1" type="ORF">N44_02663</name>
</gene>
<dbReference type="AlphaFoldDB" id="A0A0A1VX79"/>
<sequence length="47" mass="5312">MSICQVRGFVKGFLGKKSARIWLVGKTSDRKILDKYRNAAKLRVSEG</sequence>
<organism evidence="1 2">
    <name type="scientific">Microcystis aeruginosa NIES-44</name>
    <dbReference type="NCBI Taxonomy" id="449439"/>
    <lineage>
        <taxon>Bacteria</taxon>
        <taxon>Bacillati</taxon>
        <taxon>Cyanobacteriota</taxon>
        <taxon>Cyanophyceae</taxon>
        <taxon>Oscillatoriophycideae</taxon>
        <taxon>Chroococcales</taxon>
        <taxon>Microcystaceae</taxon>
        <taxon>Microcystis</taxon>
    </lineage>
</organism>
<evidence type="ECO:0000313" key="1">
    <source>
        <dbReference type="EMBL" id="GAL94083.1"/>
    </source>
</evidence>
<comment type="caution">
    <text evidence="1">The sequence shown here is derived from an EMBL/GenBank/DDBJ whole genome shotgun (WGS) entry which is preliminary data.</text>
</comment>
<dbReference type="RefSeq" id="WP_193745629.1">
    <property type="nucleotide sequence ID" value="NZ_BBPA01000053.1"/>
</dbReference>
<proteinExistence type="predicted"/>
<reference evidence="2" key="1">
    <citation type="journal article" date="2015" name="Genome">
        <title>Whole Genome Sequence of the Non-Microcystin-Producing Microcystis aeruginosa Strain NIES-44.</title>
        <authorList>
            <person name="Okano K."/>
            <person name="Miyata N."/>
            <person name="Ozaki Y."/>
        </authorList>
    </citation>
    <scope>NUCLEOTIDE SEQUENCE [LARGE SCALE GENOMIC DNA]</scope>
    <source>
        <strain evidence="2">NIES-44</strain>
    </source>
</reference>
<dbReference type="Proteomes" id="UP000030321">
    <property type="component" value="Unassembled WGS sequence"/>
</dbReference>
<evidence type="ECO:0000313" key="2">
    <source>
        <dbReference type="Proteomes" id="UP000030321"/>
    </source>
</evidence>
<name>A0A0A1VX79_MICAE</name>